<evidence type="ECO:0000313" key="12">
    <source>
        <dbReference type="Proteomes" id="UP001165685"/>
    </source>
</evidence>
<dbReference type="GO" id="GO:0005524">
    <property type="term" value="F:ATP binding"/>
    <property type="evidence" value="ECO:0007669"/>
    <property type="project" value="UniProtKB-KW"/>
</dbReference>
<dbReference type="Proteomes" id="UP001165685">
    <property type="component" value="Unassembled WGS sequence"/>
</dbReference>
<dbReference type="InterPro" id="IPR050428">
    <property type="entry name" value="TCS_sensor_his_kinase"/>
</dbReference>
<feature type="compositionally biased region" description="Low complexity" evidence="8">
    <location>
        <begin position="172"/>
        <end position="184"/>
    </location>
</feature>
<feature type="compositionally biased region" description="Low complexity" evidence="8">
    <location>
        <begin position="571"/>
        <end position="581"/>
    </location>
</feature>
<evidence type="ECO:0000256" key="9">
    <source>
        <dbReference type="SAM" id="Phobius"/>
    </source>
</evidence>
<dbReference type="EMBL" id="JAQFWP010000034">
    <property type="protein sequence ID" value="MDA2806433.1"/>
    <property type="molecule type" value="Genomic_DNA"/>
</dbReference>
<dbReference type="EC" id="2.7.13.3" evidence="2"/>
<name>A0ABT4TP12_9ACTN</name>
<feature type="compositionally biased region" description="Pro residues" evidence="8">
    <location>
        <begin position="557"/>
        <end position="570"/>
    </location>
</feature>
<feature type="compositionally biased region" description="Basic and acidic residues" evidence="8">
    <location>
        <begin position="594"/>
        <end position="611"/>
    </location>
</feature>
<dbReference type="PROSITE" id="PS50109">
    <property type="entry name" value="HIS_KIN"/>
    <property type="match status" value="1"/>
</dbReference>
<dbReference type="SMART" id="SM00387">
    <property type="entry name" value="HATPase_c"/>
    <property type="match status" value="1"/>
</dbReference>
<keyword evidence="5 9" id="KW-0812">Transmembrane</keyword>
<evidence type="ECO:0000256" key="5">
    <source>
        <dbReference type="ARBA" id="ARBA00022692"/>
    </source>
</evidence>
<dbReference type="PANTHER" id="PTHR45436:SF5">
    <property type="entry name" value="SENSOR HISTIDINE KINASE TRCS"/>
    <property type="match status" value="1"/>
</dbReference>
<dbReference type="Pfam" id="PF02518">
    <property type="entry name" value="HATPase_c"/>
    <property type="match status" value="1"/>
</dbReference>
<dbReference type="Gene3D" id="3.30.565.10">
    <property type="entry name" value="Histidine kinase-like ATPase, C-terminal domain"/>
    <property type="match status" value="1"/>
</dbReference>
<proteinExistence type="predicted"/>
<evidence type="ECO:0000256" key="1">
    <source>
        <dbReference type="ARBA" id="ARBA00000085"/>
    </source>
</evidence>
<evidence type="ECO:0000259" key="10">
    <source>
        <dbReference type="PROSITE" id="PS50109"/>
    </source>
</evidence>
<feature type="transmembrane region" description="Helical" evidence="9">
    <location>
        <begin position="65"/>
        <end position="87"/>
    </location>
</feature>
<evidence type="ECO:0000256" key="2">
    <source>
        <dbReference type="ARBA" id="ARBA00012438"/>
    </source>
</evidence>
<keyword evidence="11" id="KW-0547">Nucleotide-binding</keyword>
<evidence type="ECO:0000256" key="6">
    <source>
        <dbReference type="ARBA" id="ARBA00022777"/>
    </source>
</evidence>
<keyword evidence="4" id="KW-0808">Transferase</keyword>
<keyword evidence="3" id="KW-0597">Phosphoprotein</keyword>
<keyword evidence="12" id="KW-1185">Reference proteome</keyword>
<evidence type="ECO:0000313" key="11">
    <source>
        <dbReference type="EMBL" id="MDA2806433.1"/>
    </source>
</evidence>
<reference evidence="11" key="1">
    <citation type="submission" date="2023-01" db="EMBL/GenBank/DDBJ databases">
        <title>Draft genome sequence of Nocardiopsis sp. LSu2-4 isolated from halophytes.</title>
        <authorList>
            <person name="Duangmal K."/>
            <person name="Chantavorakit T."/>
        </authorList>
    </citation>
    <scope>NUCLEOTIDE SEQUENCE</scope>
    <source>
        <strain evidence="11">LSu2-4</strain>
    </source>
</reference>
<evidence type="ECO:0000256" key="7">
    <source>
        <dbReference type="ARBA" id="ARBA00022989"/>
    </source>
</evidence>
<feature type="domain" description="Histidine kinase" evidence="10">
    <location>
        <begin position="326"/>
        <end position="434"/>
    </location>
</feature>
<feature type="compositionally biased region" description="Low complexity" evidence="8">
    <location>
        <begin position="619"/>
        <end position="629"/>
    </location>
</feature>
<organism evidence="11 12">
    <name type="scientific">Nocardiopsis suaedae</name>
    <dbReference type="NCBI Taxonomy" id="3018444"/>
    <lineage>
        <taxon>Bacteria</taxon>
        <taxon>Bacillati</taxon>
        <taxon>Actinomycetota</taxon>
        <taxon>Actinomycetes</taxon>
        <taxon>Streptosporangiales</taxon>
        <taxon>Nocardiopsidaceae</taxon>
        <taxon>Nocardiopsis</taxon>
    </lineage>
</organism>
<dbReference type="InterPro" id="IPR003594">
    <property type="entry name" value="HATPase_dom"/>
</dbReference>
<feature type="compositionally biased region" description="Pro residues" evidence="8">
    <location>
        <begin position="519"/>
        <end position="537"/>
    </location>
</feature>
<feature type="region of interest" description="Disordered" evidence="8">
    <location>
        <begin position="440"/>
        <end position="659"/>
    </location>
</feature>
<feature type="region of interest" description="Disordered" evidence="8">
    <location>
        <begin position="169"/>
        <end position="215"/>
    </location>
</feature>
<evidence type="ECO:0000256" key="4">
    <source>
        <dbReference type="ARBA" id="ARBA00022679"/>
    </source>
</evidence>
<keyword evidence="7 9" id="KW-1133">Transmembrane helix</keyword>
<protein>
    <recommendedName>
        <fullName evidence="2">histidine kinase</fullName>
        <ecNumber evidence="2">2.7.13.3</ecNumber>
    </recommendedName>
</protein>
<dbReference type="SUPFAM" id="SSF55874">
    <property type="entry name" value="ATPase domain of HSP90 chaperone/DNA topoisomerase II/histidine kinase"/>
    <property type="match status" value="1"/>
</dbReference>
<sequence length="659" mass="67649">MSDLPPTVAGVPGESSALGDDPDADLSGVRSVHVWISLLPALLVAAVAAVAVAALLTASPTDMTAAIVLIAAGACAALIMAGAVLLAERATTRVQRAAEALRRRSERTRGALLHLSARVERGEDVRPVAEPSLPSGGDAFALLAHEQRAALSAAWNTAVRAHRAHLARQDGAEAAAQAVPERPAAPSPAVRTEAADAQGRRAPVPSGAPAPHLGTGQQVEVFVNVARRMQSLVHRQIGLLDELEAQVEDPDLLKGLFTIDHLATRMRRQSESLAVLGGASSRRRWSRPVNLYEVLRSAVAEVEDYSRVKVVPPSGGTLAGGAVVDVIHLIAELVENATKFSPPRTRVLLRTEEVGAGIAVEVEDRGLGVPPEERRRMNELLAEPDRVDIGELLRDGRIGLFVVAALARKHGARVQLQSSVYGGTLAVVVLPSALLGTVEDRPRRRPVQDAAEPAAQGREQAQGPVPAAAPVSAPVRSEAPAPNGAAGGRPTTGGYRVPEAPADRSAPSREAVAVQDPAEPAPSPAPNPAPATAPGPMPSAQSSVVASAFERAGVARPAPPPPAAPEPAPGGQPAGGQAPAGPGAPPDNSARPPLPERRVQESLAPELRRPDGAPGGPDTPGAGAPGTPGEDVPTLGLMAAYQGGFRRAEQEGGDGTPAS</sequence>
<feature type="transmembrane region" description="Helical" evidence="9">
    <location>
        <begin position="34"/>
        <end position="58"/>
    </location>
</feature>
<comment type="catalytic activity">
    <reaction evidence="1">
        <text>ATP + protein L-histidine = ADP + protein N-phospho-L-histidine.</text>
        <dbReference type="EC" id="2.7.13.3"/>
    </reaction>
</comment>
<evidence type="ECO:0000256" key="8">
    <source>
        <dbReference type="SAM" id="MobiDB-lite"/>
    </source>
</evidence>
<keyword evidence="11" id="KW-0067">ATP-binding</keyword>
<feature type="compositionally biased region" description="Low complexity" evidence="8">
    <location>
        <begin position="464"/>
        <end position="484"/>
    </location>
</feature>
<evidence type="ECO:0000256" key="3">
    <source>
        <dbReference type="ARBA" id="ARBA00022553"/>
    </source>
</evidence>
<keyword evidence="9" id="KW-0472">Membrane</keyword>
<dbReference type="PANTHER" id="PTHR45436">
    <property type="entry name" value="SENSOR HISTIDINE KINASE YKOH"/>
    <property type="match status" value="1"/>
</dbReference>
<accession>A0ABT4TP12</accession>
<dbReference type="InterPro" id="IPR036890">
    <property type="entry name" value="HATPase_C_sf"/>
</dbReference>
<gene>
    <name evidence="11" type="ORF">O4U47_18115</name>
</gene>
<dbReference type="InterPro" id="IPR005467">
    <property type="entry name" value="His_kinase_dom"/>
</dbReference>
<keyword evidence="6" id="KW-0418">Kinase</keyword>
<comment type="caution">
    <text evidence="11">The sequence shown here is derived from an EMBL/GenBank/DDBJ whole genome shotgun (WGS) entry which is preliminary data.</text>
</comment>
<dbReference type="RefSeq" id="WP_270679072.1">
    <property type="nucleotide sequence ID" value="NZ_JAQFWP010000034.1"/>
</dbReference>
<feature type="region of interest" description="Disordered" evidence="8">
    <location>
        <begin position="1"/>
        <end position="22"/>
    </location>
</feature>